<dbReference type="Proteomes" id="UP000051155">
    <property type="component" value="Unassembled WGS sequence"/>
</dbReference>
<dbReference type="AlphaFoldDB" id="A0A0R1PLJ6"/>
<dbReference type="STRING" id="1423812.FD20_GL002045"/>
<evidence type="ECO:0000313" key="4">
    <source>
        <dbReference type="Proteomes" id="UP000051155"/>
    </source>
</evidence>
<dbReference type="Gene3D" id="3.30.200.70">
    <property type="match status" value="1"/>
</dbReference>
<sequence>MGAFDNIQIFHEAANETITKYDFSDTTKIRFLTLSENATYLVYNKKTNEKIGFLRVGRPNYHTHEEYEAEVAWLHEINNYTPLQVANPIYAKDGSYIQDIKGSDGNIYYTLITEALVGEPLDEKDTNHIVDQYEMLGKITAYLHKQTQMWNKTSKLNRWAWDYDNIIGKTAKWGHWQDYEGFSDKDKLVLTRCDEIIQKRLLRYGKNKENWGLIHADLRQSNVLVDKDKKIKVIDFDDAGFGWYLQDLAASISFIEHKDIAPDLINGWLRGYKKVMPFSDESFAEIDTFIMLRRLQMSAWLETHSDSDPAKDFKIGWVEGTMMLAERYLRIFG</sequence>
<dbReference type="PROSITE" id="PS00109">
    <property type="entry name" value="PROTEIN_KINASE_TYR"/>
    <property type="match status" value="1"/>
</dbReference>
<keyword evidence="4" id="KW-1185">Reference proteome</keyword>
<dbReference type="RefSeq" id="WP_057738802.1">
    <property type="nucleotide sequence ID" value="NZ_AZEG01000057.1"/>
</dbReference>
<dbReference type="OrthoDB" id="4030632at2"/>
<gene>
    <name evidence="3" type="ORF">FD20_GL002045</name>
</gene>
<evidence type="ECO:0000259" key="2">
    <source>
        <dbReference type="Pfam" id="PF01636"/>
    </source>
</evidence>
<dbReference type="PATRIC" id="fig|1423812.3.peg.2172"/>
<feature type="domain" description="Aminoglycoside phosphotransferase" evidence="2">
    <location>
        <begin position="36"/>
        <end position="275"/>
    </location>
</feature>
<evidence type="ECO:0000256" key="1">
    <source>
        <dbReference type="ARBA" id="ARBA00038240"/>
    </source>
</evidence>
<dbReference type="Pfam" id="PF01636">
    <property type="entry name" value="APH"/>
    <property type="match status" value="1"/>
</dbReference>
<dbReference type="PANTHER" id="PTHR21064:SF6">
    <property type="entry name" value="AMINOGLYCOSIDE PHOSPHOTRANSFERASE DOMAIN-CONTAINING PROTEIN"/>
    <property type="match status" value="1"/>
</dbReference>
<dbReference type="InterPro" id="IPR008266">
    <property type="entry name" value="Tyr_kinase_AS"/>
</dbReference>
<dbReference type="GO" id="GO:0009088">
    <property type="term" value="P:threonine biosynthetic process"/>
    <property type="evidence" value="ECO:0007669"/>
    <property type="project" value="TreeGrafter"/>
</dbReference>
<dbReference type="InterPro" id="IPR050249">
    <property type="entry name" value="Pseudomonas-type_ThrB"/>
</dbReference>
<proteinExistence type="inferred from homology"/>
<name>A0A0R1PLJ6_9LACO</name>
<comment type="caution">
    <text evidence="3">The sequence shown here is derived from an EMBL/GenBank/DDBJ whole genome shotgun (WGS) entry which is preliminary data.</text>
</comment>
<reference evidence="3 4" key="1">
    <citation type="journal article" date="2015" name="Genome Announc.">
        <title>Expanding the biotechnology potential of lactobacilli through comparative genomics of 213 strains and associated genera.</title>
        <authorList>
            <person name="Sun Z."/>
            <person name="Harris H.M."/>
            <person name="McCann A."/>
            <person name="Guo C."/>
            <person name="Argimon S."/>
            <person name="Zhang W."/>
            <person name="Yang X."/>
            <person name="Jeffery I.B."/>
            <person name="Cooney J.C."/>
            <person name="Kagawa T.F."/>
            <person name="Liu W."/>
            <person name="Song Y."/>
            <person name="Salvetti E."/>
            <person name="Wrobel A."/>
            <person name="Rasinkangas P."/>
            <person name="Parkhill J."/>
            <person name="Rea M.C."/>
            <person name="O'Sullivan O."/>
            <person name="Ritari J."/>
            <person name="Douillard F.P."/>
            <person name="Paul Ross R."/>
            <person name="Yang R."/>
            <person name="Briner A.E."/>
            <person name="Felis G.E."/>
            <person name="de Vos W.M."/>
            <person name="Barrangou R."/>
            <person name="Klaenhammer T.R."/>
            <person name="Caufield P.W."/>
            <person name="Cui Y."/>
            <person name="Zhang H."/>
            <person name="O'Toole P.W."/>
        </authorList>
    </citation>
    <scope>NUCLEOTIDE SEQUENCE [LARGE SCALE GENOMIC DNA]</scope>
    <source>
        <strain evidence="3 4">DSM 19971</strain>
    </source>
</reference>
<dbReference type="Gene3D" id="1.20.1270.170">
    <property type="match status" value="1"/>
</dbReference>
<dbReference type="InterPro" id="IPR011009">
    <property type="entry name" value="Kinase-like_dom_sf"/>
</dbReference>
<dbReference type="GO" id="GO:0004672">
    <property type="term" value="F:protein kinase activity"/>
    <property type="evidence" value="ECO:0007669"/>
    <property type="project" value="InterPro"/>
</dbReference>
<organism evidence="3 4">
    <name type="scientific">Liquorilactobacillus uvarum DSM 19971</name>
    <dbReference type="NCBI Taxonomy" id="1423812"/>
    <lineage>
        <taxon>Bacteria</taxon>
        <taxon>Bacillati</taxon>
        <taxon>Bacillota</taxon>
        <taxon>Bacilli</taxon>
        <taxon>Lactobacillales</taxon>
        <taxon>Lactobacillaceae</taxon>
        <taxon>Liquorilactobacillus</taxon>
    </lineage>
</organism>
<dbReference type="InterPro" id="IPR002575">
    <property type="entry name" value="Aminoglycoside_PTrfase"/>
</dbReference>
<protein>
    <recommendedName>
        <fullName evidence="2">Aminoglycoside phosphotransferase domain-containing protein</fullName>
    </recommendedName>
</protein>
<comment type="similarity">
    <text evidence="1">Belongs to the pseudomonas-type ThrB family.</text>
</comment>
<dbReference type="PANTHER" id="PTHR21064">
    <property type="entry name" value="AMINOGLYCOSIDE PHOSPHOTRANSFERASE DOMAIN-CONTAINING PROTEIN-RELATED"/>
    <property type="match status" value="1"/>
</dbReference>
<evidence type="ECO:0000313" key="3">
    <source>
        <dbReference type="EMBL" id="KRL33001.1"/>
    </source>
</evidence>
<dbReference type="EMBL" id="AZEG01000057">
    <property type="protein sequence ID" value="KRL33001.1"/>
    <property type="molecule type" value="Genomic_DNA"/>
</dbReference>
<accession>A0A0R1PLJ6</accession>
<dbReference type="Gene3D" id="1.10.510.10">
    <property type="entry name" value="Transferase(Phosphotransferase) domain 1"/>
    <property type="match status" value="1"/>
</dbReference>
<dbReference type="SUPFAM" id="SSF56112">
    <property type="entry name" value="Protein kinase-like (PK-like)"/>
    <property type="match status" value="1"/>
</dbReference>
<dbReference type="GO" id="GO:0004413">
    <property type="term" value="F:homoserine kinase activity"/>
    <property type="evidence" value="ECO:0007669"/>
    <property type="project" value="TreeGrafter"/>
</dbReference>